<dbReference type="SMART" id="SM00115">
    <property type="entry name" value="CASc"/>
    <property type="match status" value="1"/>
</dbReference>
<dbReference type="SMART" id="SM00031">
    <property type="entry name" value="DED"/>
    <property type="match status" value="1"/>
</dbReference>
<dbReference type="PROSITE" id="PS50207">
    <property type="entry name" value="CASPASE_P10"/>
    <property type="match status" value="1"/>
</dbReference>
<dbReference type="SUPFAM" id="SSF47986">
    <property type="entry name" value="DEATH domain"/>
    <property type="match status" value="1"/>
</dbReference>
<evidence type="ECO:0000256" key="7">
    <source>
        <dbReference type="ARBA" id="ARBA00022703"/>
    </source>
</evidence>
<evidence type="ECO:0000256" key="3">
    <source>
        <dbReference type="ARBA" id="ARBA00010134"/>
    </source>
</evidence>
<feature type="region of interest" description="Disordered" evidence="17">
    <location>
        <begin position="276"/>
        <end position="300"/>
    </location>
</feature>
<dbReference type="InterPro" id="IPR033139">
    <property type="entry name" value="Caspase_cys_AS"/>
</dbReference>
<dbReference type="GO" id="GO:0043065">
    <property type="term" value="P:positive regulation of apoptotic process"/>
    <property type="evidence" value="ECO:0007669"/>
    <property type="project" value="UniProtKB-ARBA"/>
</dbReference>
<keyword evidence="12" id="KW-0539">Nucleus</keyword>
<dbReference type="PRINTS" id="PR00376">
    <property type="entry name" value="IL1BCENZYME"/>
</dbReference>
<dbReference type="CDD" id="cd00032">
    <property type="entry name" value="CASc"/>
    <property type="match status" value="1"/>
</dbReference>
<dbReference type="SUPFAM" id="SSF52129">
    <property type="entry name" value="Caspase-like"/>
    <property type="match status" value="1"/>
</dbReference>
<evidence type="ECO:0000256" key="15">
    <source>
        <dbReference type="ARBA" id="ARBA00068172"/>
    </source>
</evidence>
<evidence type="ECO:0000256" key="14">
    <source>
        <dbReference type="ARBA" id="ARBA00066479"/>
    </source>
</evidence>
<accession>A0ABD0W1E7</accession>
<dbReference type="EC" id="3.4.22.61" evidence="14"/>
<comment type="catalytic activity">
    <reaction evidence="13">
        <text>Strict requirement for Asp at position P1 and has a preferred cleavage sequence of (Leu/Asp/Val)-Glu-Thr-Asp-|-(Gly/Ser/Ala).</text>
        <dbReference type="EC" id="3.4.22.61"/>
    </reaction>
</comment>
<evidence type="ECO:0000259" key="19">
    <source>
        <dbReference type="PROSITE" id="PS50207"/>
    </source>
</evidence>
<evidence type="ECO:0000256" key="4">
    <source>
        <dbReference type="ARBA" id="ARBA00022490"/>
    </source>
</evidence>
<keyword evidence="11" id="KW-0865">Zymogen</keyword>
<evidence type="ECO:0000256" key="1">
    <source>
        <dbReference type="ARBA" id="ARBA00004123"/>
    </source>
</evidence>
<comment type="similarity">
    <text evidence="3 16">Belongs to the peptidase C14A family.</text>
</comment>
<gene>
    <name evidence="21" type="ORF">UPYG_G00314640</name>
</gene>
<keyword evidence="5" id="KW-0597">Phosphoprotein</keyword>
<dbReference type="FunFam" id="1.10.533.10:FF:000016">
    <property type="entry name" value="CASP8 and FADD-like apoptosis regulator"/>
    <property type="match status" value="1"/>
</dbReference>
<dbReference type="AlphaFoldDB" id="A0ABD0W1E7"/>
<dbReference type="GO" id="GO:0005634">
    <property type="term" value="C:nucleus"/>
    <property type="evidence" value="ECO:0007669"/>
    <property type="project" value="UniProtKB-SubCell"/>
</dbReference>
<evidence type="ECO:0000256" key="16">
    <source>
        <dbReference type="RuleBase" id="RU003971"/>
    </source>
</evidence>
<evidence type="ECO:0000256" key="2">
    <source>
        <dbReference type="ARBA" id="ARBA00004496"/>
    </source>
</evidence>
<evidence type="ECO:0000256" key="10">
    <source>
        <dbReference type="ARBA" id="ARBA00022807"/>
    </source>
</evidence>
<dbReference type="InterPro" id="IPR011029">
    <property type="entry name" value="DEATH-like_dom_sf"/>
</dbReference>
<evidence type="ECO:0000256" key="12">
    <source>
        <dbReference type="ARBA" id="ARBA00023242"/>
    </source>
</evidence>
<dbReference type="Pfam" id="PF01335">
    <property type="entry name" value="DED"/>
    <property type="match status" value="1"/>
</dbReference>
<dbReference type="Gene3D" id="3.40.50.1460">
    <property type="match status" value="1"/>
</dbReference>
<feature type="region of interest" description="Disordered" evidence="17">
    <location>
        <begin position="168"/>
        <end position="210"/>
    </location>
</feature>
<dbReference type="InterPro" id="IPR002138">
    <property type="entry name" value="Pept_C14_p10"/>
</dbReference>
<evidence type="ECO:0000259" key="18">
    <source>
        <dbReference type="PROSITE" id="PS50168"/>
    </source>
</evidence>
<dbReference type="InterPro" id="IPR001875">
    <property type="entry name" value="DED_dom"/>
</dbReference>
<comment type="subcellular location">
    <subcellularLocation>
        <location evidence="2">Cytoplasm</location>
    </subcellularLocation>
    <subcellularLocation>
        <location evidence="1">Nucleus</location>
    </subcellularLocation>
</comment>
<dbReference type="GO" id="GO:0006915">
    <property type="term" value="P:apoptotic process"/>
    <property type="evidence" value="ECO:0007669"/>
    <property type="project" value="UniProtKB-KW"/>
</dbReference>
<protein>
    <recommendedName>
        <fullName evidence="15">Caspase-8</fullName>
        <ecNumber evidence="14">3.4.22.61</ecNumber>
    </recommendedName>
</protein>
<comment type="caution">
    <text evidence="21">The sequence shown here is derived from an EMBL/GenBank/DDBJ whole genome shotgun (WGS) entry which is preliminary data.</text>
</comment>
<dbReference type="CDD" id="cd08334">
    <property type="entry name" value="DED_Caspase_8_10_r2"/>
    <property type="match status" value="1"/>
</dbReference>
<keyword evidence="6" id="KW-0645">Protease</keyword>
<dbReference type="Proteomes" id="UP001557470">
    <property type="component" value="Unassembled WGS sequence"/>
</dbReference>
<keyword evidence="9" id="KW-0378">Hydrolase</keyword>
<evidence type="ECO:0000256" key="9">
    <source>
        <dbReference type="ARBA" id="ARBA00022801"/>
    </source>
</evidence>
<dbReference type="EMBL" id="JAGEUA010000010">
    <property type="protein sequence ID" value="KAL0963871.1"/>
    <property type="molecule type" value="Genomic_DNA"/>
</dbReference>
<dbReference type="GO" id="GO:0005886">
    <property type="term" value="C:plasma membrane"/>
    <property type="evidence" value="ECO:0007669"/>
    <property type="project" value="UniProtKB-ARBA"/>
</dbReference>
<keyword evidence="8" id="KW-0677">Repeat</keyword>
<dbReference type="FunFam" id="3.40.50.1460:FF:000008">
    <property type="entry name" value="caspase-8 isoform X1"/>
    <property type="match status" value="1"/>
</dbReference>
<dbReference type="GO" id="GO:0006508">
    <property type="term" value="P:proteolysis"/>
    <property type="evidence" value="ECO:0007669"/>
    <property type="project" value="UniProtKB-KW"/>
</dbReference>
<evidence type="ECO:0000256" key="13">
    <source>
        <dbReference type="ARBA" id="ARBA00051626"/>
    </source>
</evidence>
<dbReference type="InterPro" id="IPR029030">
    <property type="entry name" value="Caspase-like_dom_sf"/>
</dbReference>
<keyword evidence="7" id="KW-0053">Apoptosis</keyword>
<proteinExistence type="inferred from homology"/>
<dbReference type="GO" id="GO:0004197">
    <property type="term" value="F:cysteine-type endopeptidase activity"/>
    <property type="evidence" value="ECO:0007669"/>
    <property type="project" value="UniProtKB-ARBA"/>
</dbReference>
<feature type="domain" description="Caspase family p10" evidence="19">
    <location>
        <begin position="463"/>
        <end position="503"/>
    </location>
</feature>
<dbReference type="PROSITE" id="PS01122">
    <property type="entry name" value="CASPASE_CYS"/>
    <property type="match status" value="1"/>
</dbReference>
<sequence length="533" mass="58982">MGKSAFGPHGRKLHVLKVDVRYRVYDRENALNTSNTSGYHGLQKAAVKDRPYLLSDLLHIIQRHDLIQELGLKENRTTTGGLISPYRKLLYELSENITEDDLKEIKFLLSGELPRKKLEYNVTTLEVFLEMEKCNILNGHNLTRLEGMVCPMLKTKIQKFKGSVSQETEAGLRRTRSASEALPHNAGPSIHLKRPVSCGPPVEQHGPSDRMSVSSLGFSSILNASTEVSNLNRSDTSLDVRRVSDTVEGGLSSGLHLLTTREDNCAAMNKDRPCASNISSHGDNNNSVPANSQTNTKEPSKYAMTGTTRSICLIINNYNFSNSIKYRIREGTQIDEKSLVSVFEWLGFEIHVKSDCTRAQILSLVEEFCKRDYSQGNCLVCCILSHGLEGGVYGVDGEEVKIREITEPFSGLMCNSLKGKPKLFFIQACQGTKEQQPVFLESDSKDSKGSTTTSSICTDAAVPRNSIPADSDFLVAMATVPHFASFRDKKQGTWFIQSLCQNLVNLVPRGFDLLSILTQVNHDGKQPRGAAMG</sequence>
<dbReference type="InterPro" id="IPR015917">
    <property type="entry name" value="Pept_C14A"/>
</dbReference>
<evidence type="ECO:0000259" key="20">
    <source>
        <dbReference type="PROSITE" id="PS50208"/>
    </source>
</evidence>
<evidence type="ECO:0000313" key="22">
    <source>
        <dbReference type="Proteomes" id="UP001557470"/>
    </source>
</evidence>
<dbReference type="Pfam" id="PF00656">
    <property type="entry name" value="Peptidase_C14"/>
    <property type="match status" value="1"/>
</dbReference>
<dbReference type="PROSITE" id="PS50208">
    <property type="entry name" value="CASPASE_P20"/>
    <property type="match status" value="1"/>
</dbReference>
<keyword evidence="22" id="KW-1185">Reference proteome</keyword>
<evidence type="ECO:0000256" key="17">
    <source>
        <dbReference type="SAM" id="MobiDB-lite"/>
    </source>
</evidence>
<name>A0ABD0W1E7_UMBPY</name>
<dbReference type="PANTHER" id="PTHR48169:SF7">
    <property type="entry name" value="CASPASE 10"/>
    <property type="match status" value="1"/>
</dbReference>
<evidence type="ECO:0000256" key="8">
    <source>
        <dbReference type="ARBA" id="ARBA00022737"/>
    </source>
</evidence>
<dbReference type="InterPro" id="IPR001309">
    <property type="entry name" value="Pept_C14_p20"/>
</dbReference>
<evidence type="ECO:0000256" key="5">
    <source>
        <dbReference type="ARBA" id="ARBA00022553"/>
    </source>
</evidence>
<dbReference type="PANTHER" id="PTHR48169">
    <property type="entry name" value="DED DOMAIN-CONTAINING PROTEIN"/>
    <property type="match status" value="1"/>
</dbReference>
<dbReference type="GO" id="GO:0032991">
    <property type="term" value="C:protein-containing complex"/>
    <property type="evidence" value="ECO:0007669"/>
    <property type="project" value="UniProtKB-ARBA"/>
</dbReference>
<dbReference type="GO" id="GO:0051604">
    <property type="term" value="P:protein maturation"/>
    <property type="evidence" value="ECO:0007669"/>
    <property type="project" value="UniProtKB-ARBA"/>
</dbReference>
<dbReference type="PROSITE" id="PS50168">
    <property type="entry name" value="DED"/>
    <property type="match status" value="1"/>
</dbReference>
<evidence type="ECO:0000256" key="11">
    <source>
        <dbReference type="ARBA" id="ARBA00023145"/>
    </source>
</evidence>
<evidence type="ECO:0000313" key="21">
    <source>
        <dbReference type="EMBL" id="KAL0963871.1"/>
    </source>
</evidence>
<feature type="domain" description="DED" evidence="18">
    <location>
        <begin position="85"/>
        <end position="159"/>
    </location>
</feature>
<dbReference type="GO" id="GO:0005737">
    <property type="term" value="C:cytoplasm"/>
    <property type="evidence" value="ECO:0007669"/>
    <property type="project" value="UniProtKB-SubCell"/>
</dbReference>
<dbReference type="Gene3D" id="1.10.533.10">
    <property type="entry name" value="Death Domain, Fas"/>
    <property type="match status" value="1"/>
</dbReference>
<evidence type="ECO:0000256" key="6">
    <source>
        <dbReference type="ARBA" id="ARBA00022670"/>
    </source>
</evidence>
<keyword evidence="4" id="KW-0963">Cytoplasm</keyword>
<feature type="compositionally biased region" description="Polar residues" evidence="17">
    <location>
        <begin position="276"/>
        <end position="297"/>
    </location>
</feature>
<keyword evidence="10" id="KW-0788">Thiol protease</keyword>
<dbReference type="InterPro" id="IPR011600">
    <property type="entry name" value="Pept_C14_caspase"/>
</dbReference>
<feature type="domain" description="Caspase family p20" evidence="20">
    <location>
        <begin position="308"/>
        <end position="433"/>
    </location>
</feature>
<organism evidence="21 22">
    <name type="scientific">Umbra pygmaea</name>
    <name type="common">Eastern mudminnow</name>
    <dbReference type="NCBI Taxonomy" id="75934"/>
    <lineage>
        <taxon>Eukaryota</taxon>
        <taxon>Metazoa</taxon>
        <taxon>Chordata</taxon>
        <taxon>Craniata</taxon>
        <taxon>Vertebrata</taxon>
        <taxon>Euteleostomi</taxon>
        <taxon>Actinopterygii</taxon>
        <taxon>Neopterygii</taxon>
        <taxon>Teleostei</taxon>
        <taxon>Protacanthopterygii</taxon>
        <taxon>Esociformes</taxon>
        <taxon>Umbridae</taxon>
        <taxon>Umbra</taxon>
    </lineage>
</organism>
<reference evidence="21 22" key="1">
    <citation type="submission" date="2024-06" db="EMBL/GenBank/DDBJ databases">
        <authorList>
            <person name="Pan Q."/>
            <person name="Wen M."/>
            <person name="Jouanno E."/>
            <person name="Zahm M."/>
            <person name="Klopp C."/>
            <person name="Cabau C."/>
            <person name="Louis A."/>
            <person name="Berthelot C."/>
            <person name="Parey E."/>
            <person name="Roest Crollius H."/>
            <person name="Montfort J."/>
            <person name="Robinson-Rechavi M."/>
            <person name="Bouchez O."/>
            <person name="Lampietro C."/>
            <person name="Lopez Roques C."/>
            <person name="Donnadieu C."/>
            <person name="Postlethwait J."/>
            <person name="Bobe J."/>
            <person name="Verreycken H."/>
            <person name="Guiguen Y."/>
        </authorList>
    </citation>
    <scope>NUCLEOTIDE SEQUENCE [LARGE SCALE GENOMIC DNA]</scope>
    <source>
        <strain evidence="21">Up_M1</strain>
        <tissue evidence="21">Testis</tissue>
    </source>
</reference>